<comment type="caution">
    <text evidence="2">The sequence shown here is derived from an EMBL/GenBank/DDBJ whole genome shotgun (WGS) entry which is preliminary data.</text>
</comment>
<gene>
    <name evidence="2" type="ORF">FB466_0150</name>
</gene>
<evidence type="ECO:0000313" key="2">
    <source>
        <dbReference type="EMBL" id="TQM65352.1"/>
    </source>
</evidence>
<dbReference type="Gene3D" id="3.40.640.10">
    <property type="entry name" value="Type I PLP-dependent aspartate aminotransferase-like (Major domain)"/>
    <property type="match status" value="1"/>
</dbReference>
<dbReference type="PANTHER" id="PTHR43586">
    <property type="entry name" value="CYSTEINE DESULFURASE"/>
    <property type="match status" value="1"/>
</dbReference>
<organism evidence="2 3">
    <name type="scientific">Klugiella xanthotipulae</name>
    <dbReference type="NCBI Taxonomy" id="244735"/>
    <lineage>
        <taxon>Bacteria</taxon>
        <taxon>Bacillati</taxon>
        <taxon>Actinomycetota</taxon>
        <taxon>Actinomycetes</taxon>
        <taxon>Micrococcales</taxon>
        <taxon>Microbacteriaceae</taxon>
        <taxon>Klugiella</taxon>
    </lineage>
</organism>
<sequence>MTSSLTVAEAGTHFPRRPGYLSACTMGVPTHETSAALHRDLDAWCSGSASAATYGQAVEDSRALYATLVGVAPEAVATGSQTSSLVSIIAAGMPDNAEILCVTGDFSSVVHPFVQQAHRGVTVRFAELHDLADAVTDATTLVAFSLVQSATGAVANSDAVREAAARHAALTLCDLTQAAGWLPVNAGDFDATVCHTYKWLCSPRGAAFLTLSPALIESLVPIAAGWYSADDVWSSCYATHMPLAKTAGRFDVSPAWSAWVGAREALTFFNRLDLAAVREHCAGLGDELCRGLGIAEAHSAIVTWPDADATRLAALTAAGLTASGRAGRVRVAFHLWNTREDVAAILAAVHGEAAGDAARSGTLR</sequence>
<reference evidence="2 3" key="1">
    <citation type="submission" date="2019-06" db="EMBL/GenBank/DDBJ databases">
        <title>Sequencing the genomes of 1000 actinobacteria strains.</title>
        <authorList>
            <person name="Klenk H.-P."/>
        </authorList>
    </citation>
    <scope>NUCLEOTIDE SEQUENCE [LARGE SCALE GENOMIC DNA]</scope>
    <source>
        <strain evidence="2 3">DSM 18031</strain>
    </source>
</reference>
<dbReference type="EMBL" id="VFPN01000001">
    <property type="protein sequence ID" value="TQM65352.1"/>
    <property type="molecule type" value="Genomic_DNA"/>
</dbReference>
<evidence type="ECO:0000313" key="3">
    <source>
        <dbReference type="Proteomes" id="UP000318331"/>
    </source>
</evidence>
<dbReference type="PANTHER" id="PTHR43586:SF21">
    <property type="entry name" value="PYRIDOXAL PHOSPHATE (PLP)-DEPENDENT ASPARTATE AMINOTRANSFERASE SUPERFAMILY"/>
    <property type="match status" value="1"/>
</dbReference>
<dbReference type="InterPro" id="IPR000192">
    <property type="entry name" value="Aminotrans_V_dom"/>
</dbReference>
<feature type="domain" description="Aminotransferase class V" evidence="1">
    <location>
        <begin position="50"/>
        <end position="296"/>
    </location>
</feature>
<accession>A0A543I427</accession>
<evidence type="ECO:0000259" key="1">
    <source>
        <dbReference type="Pfam" id="PF00266"/>
    </source>
</evidence>
<name>A0A543I427_9MICO</name>
<dbReference type="Pfam" id="PF00266">
    <property type="entry name" value="Aminotran_5"/>
    <property type="match status" value="1"/>
</dbReference>
<dbReference type="InterPro" id="IPR015421">
    <property type="entry name" value="PyrdxlP-dep_Trfase_major"/>
</dbReference>
<keyword evidence="2" id="KW-0456">Lyase</keyword>
<dbReference type="AlphaFoldDB" id="A0A543I427"/>
<dbReference type="SUPFAM" id="SSF53383">
    <property type="entry name" value="PLP-dependent transferases"/>
    <property type="match status" value="1"/>
</dbReference>
<dbReference type="Gene3D" id="3.90.1150.10">
    <property type="entry name" value="Aspartate Aminotransferase, domain 1"/>
    <property type="match status" value="1"/>
</dbReference>
<protein>
    <submittedName>
        <fullName evidence="2">Selenocysteine lyase/cysteine desulfurase</fullName>
    </submittedName>
</protein>
<dbReference type="InterPro" id="IPR015424">
    <property type="entry name" value="PyrdxlP-dep_Trfase"/>
</dbReference>
<dbReference type="GO" id="GO:0016829">
    <property type="term" value="F:lyase activity"/>
    <property type="evidence" value="ECO:0007669"/>
    <property type="project" value="UniProtKB-KW"/>
</dbReference>
<keyword evidence="3" id="KW-1185">Reference proteome</keyword>
<proteinExistence type="predicted"/>
<dbReference type="InterPro" id="IPR015422">
    <property type="entry name" value="PyrdxlP-dep_Trfase_small"/>
</dbReference>
<dbReference type="Proteomes" id="UP000318331">
    <property type="component" value="Unassembled WGS sequence"/>
</dbReference>